<accession>A0ABY3ESV9</accession>
<reference evidence="1 2" key="1">
    <citation type="submission" date="2019-05" db="EMBL/GenBank/DDBJ databases">
        <title>Whole genome sequence analysis of Cupriavidus campinensis S14E4C strain.</title>
        <authorList>
            <person name="Abbaszade G."/>
            <person name="Szabo A."/>
            <person name="Toumi M."/>
            <person name="Toth E."/>
        </authorList>
    </citation>
    <scope>NUCLEOTIDE SEQUENCE [LARGE SCALE GENOMIC DNA]</scope>
    <source>
        <strain evidence="1 2">S14E4C</strain>
    </source>
</reference>
<keyword evidence="2" id="KW-1185">Reference proteome</keyword>
<gene>
    <name evidence="1" type="ORF">FGG12_06060</name>
</gene>
<comment type="caution">
    <text evidence="1">The sequence shown here is derived from an EMBL/GenBank/DDBJ whole genome shotgun (WGS) entry which is preliminary data.</text>
</comment>
<proteinExistence type="predicted"/>
<dbReference type="Proteomes" id="UP000318943">
    <property type="component" value="Unassembled WGS sequence"/>
</dbReference>
<dbReference type="RefSeq" id="WP_144196725.1">
    <property type="nucleotide sequence ID" value="NZ_VCIZ01000002.1"/>
</dbReference>
<protein>
    <submittedName>
        <fullName evidence="1">Uncharacterized protein</fullName>
    </submittedName>
</protein>
<evidence type="ECO:0000313" key="1">
    <source>
        <dbReference type="EMBL" id="TSP14032.1"/>
    </source>
</evidence>
<evidence type="ECO:0000313" key="2">
    <source>
        <dbReference type="Proteomes" id="UP000318943"/>
    </source>
</evidence>
<dbReference type="EMBL" id="VCIZ01000002">
    <property type="protein sequence ID" value="TSP14032.1"/>
    <property type="molecule type" value="Genomic_DNA"/>
</dbReference>
<sequence length="124" mass="13912">MLTAAQYAQAHTLQTQFREDKNYERREALHNQLDRLLDPLLAAAETADRPVIEGWIEKLPLGYHRATLRVTVYTRWPPTPTVYPKEAAEPAPKIVRIQPKPAAPRASEPETFSDGLAAAINSVL</sequence>
<organism evidence="1 2">
    <name type="scientific">Cupriavidus campinensis</name>
    <dbReference type="NCBI Taxonomy" id="151783"/>
    <lineage>
        <taxon>Bacteria</taxon>
        <taxon>Pseudomonadati</taxon>
        <taxon>Pseudomonadota</taxon>
        <taxon>Betaproteobacteria</taxon>
        <taxon>Burkholderiales</taxon>
        <taxon>Burkholderiaceae</taxon>
        <taxon>Cupriavidus</taxon>
    </lineage>
</organism>
<name>A0ABY3ESV9_9BURK</name>